<comment type="caution">
    <text evidence="1">The sequence shown here is derived from an EMBL/GenBank/DDBJ whole genome shotgun (WGS) entry which is preliminary data.</text>
</comment>
<accession>A0A9D3Y747</accession>
<keyword evidence="2" id="KW-1185">Reference proteome</keyword>
<evidence type="ECO:0000313" key="1">
    <source>
        <dbReference type="EMBL" id="KAH3695098.1"/>
    </source>
</evidence>
<protein>
    <submittedName>
        <fullName evidence="1">Uncharacterized protein</fullName>
    </submittedName>
</protein>
<organism evidence="1 2">
    <name type="scientific">Dreissena polymorpha</name>
    <name type="common">Zebra mussel</name>
    <name type="synonym">Mytilus polymorpha</name>
    <dbReference type="NCBI Taxonomy" id="45954"/>
    <lineage>
        <taxon>Eukaryota</taxon>
        <taxon>Metazoa</taxon>
        <taxon>Spiralia</taxon>
        <taxon>Lophotrochozoa</taxon>
        <taxon>Mollusca</taxon>
        <taxon>Bivalvia</taxon>
        <taxon>Autobranchia</taxon>
        <taxon>Heteroconchia</taxon>
        <taxon>Euheterodonta</taxon>
        <taxon>Imparidentia</taxon>
        <taxon>Neoheterodontei</taxon>
        <taxon>Myida</taxon>
        <taxon>Dreissenoidea</taxon>
        <taxon>Dreissenidae</taxon>
        <taxon>Dreissena</taxon>
    </lineage>
</organism>
<proteinExistence type="predicted"/>
<reference evidence="1" key="1">
    <citation type="journal article" date="2019" name="bioRxiv">
        <title>The Genome of the Zebra Mussel, Dreissena polymorpha: A Resource for Invasive Species Research.</title>
        <authorList>
            <person name="McCartney M.A."/>
            <person name="Auch B."/>
            <person name="Kono T."/>
            <person name="Mallez S."/>
            <person name="Zhang Y."/>
            <person name="Obille A."/>
            <person name="Becker A."/>
            <person name="Abrahante J.E."/>
            <person name="Garbe J."/>
            <person name="Badalamenti J.P."/>
            <person name="Herman A."/>
            <person name="Mangelson H."/>
            <person name="Liachko I."/>
            <person name="Sullivan S."/>
            <person name="Sone E.D."/>
            <person name="Koren S."/>
            <person name="Silverstein K.A.T."/>
            <person name="Beckman K.B."/>
            <person name="Gohl D.M."/>
        </authorList>
    </citation>
    <scope>NUCLEOTIDE SEQUENCE</scope>
    <source>
        <strain evidence="1">Duluth1</strain>
        <tissue evidence="1">Whole animal</tissue>
    </source>
</reference>
<dbReference type="AlphaFoldDB" id="A0A9D3Y747"/>
<name>A0A9D3Y747_DREPO</name>
<reference evidence="1" key="2">
    <citation type="submission" date="2020-11" db="EMBL/GenBank/DDBJ databases">
        <authorList>
            <person name="McCartney M.A."/>
            <person name="Auch B."/>
            <person name="Kono T."/>
            <person name="Mallez S."/>
            <person name="Becker A."/>
            <person name="Gohl D.M."/>
            <person name="Silverstein K.A.T."/>
            <person name="Koren S."/>
            <person name="Bechman K.B."/>
            <person name="Herman A."/>
            <person name="Abrahante J.E."/>
            <person name="Garbe J."/>
        </authorList>
    </citation>
    <scope>NUCLEOTIDE SEQUENCE</scope>
    <source>
        <strain evidence="1">Duluth1</strain>
        <tissue evidence="1">Whole animal</tissue>
    </source>
</reference>
<sequence>MQNRGVPSFLVTNTTGDAQALLDGSIMPLCNMLDIISFSMALLPSGNRRGGCLMGAAFPVFMACCTKLVRPMSSGEEENTLLYVQRILLKSAFSDLFK</sequence>
<dbReference type="EMBL" id="JAIWYP010000016">
    <property type="protein sequence ID" value="KAH3695098.1"/>
    <property type="molecule type" value="Genomic_DNA"/>
</dbReference>
<evidence type="ECO:0000313" key="2">
    <source>
        <dbReference type="Proteomes" id="UP000828390"/>
    </source>
</evidence>
<gene>
    <name evidence="1" type="ORF">DPMN_082552</name>
</gene>
<dbReference type="Proteomes" id="UP000828390">
    <property type="component" value="Unassembled WGS sequence"/>
</dbReference>